<organism evidence="2 3">
    <name type="scientific">Capsicum annuum</name>
    <name type="common">Capsicum pepper</name>
    <dbReference type="NCBI Taxonomy" id="4072"/>
    <lineage>
        <taxon>Eukaryota</taxon>
        <taxon>Viridiplantae</taxon>
        <taxon>Streptophyta</taxon>
        <taxon>Embryophyta</taxon>
        <taxon>Tracheophyta</taxon>
        <taxon>Spermatophyta</taxon>
        <taxon>Magnoliopsida</taxon>
        <taxon>eudicotyledons</taxon>
        <taxon>Gunneridae</taxon>
        <taxon>Pentapetalae</taxon>
        <taxon>asterids</taxon>
        <taxon>lamiids</taxon>
        <taxon>Solanales</taxon>
        <taxon>Solanaceae</taxon>
        <taxon>Solanoideae</taxon>
        <taxon>Capsiceae</taxon>
        <taxon>Capsicum</taxon>
    </lineage>
</organism>
<dbReference type="Gene3D" id="3.40.50.2000">
    <property type="entry name" value="Glycogen Phosphorylase B"/>
    <property type="match status" value="1"/>
</dbReference>
<dbReference type="AlphaFoldDB" id="A0A2G2Y7K0"/>
<dbReference type="SUPFAM" id="SSF53756">
    <property type="entry name" value="UDP-Glycosyltransferase/glycogen phosphorylase"/>
    <property type="match status" value="1"/>
</dbReference>
<comment type="caution">
    <text evidence="2">The sequence shown here is derived from an EMBL/GenBank/DDBJ whole genome shotgun (WGS) entry which is preliminary data.</text>
</comment>
<name>A0A2G2Y7K0_CAPAN</name>
<sequence length="104" mass="11692">MMAPGHMIPSVDIARQFARHAVKATVITTPLNASKFSKTIQRDRELGSDISIRTTEFPCKEVGLLESCENIASTTSTLMYVNFIKGLSLFQKPIEQFCTPRHKY</sequence>
<dbReference type="PANTHER" id="PTHR48047:SF123">
    <property type="entry name" value="GLYCOSYLTRANSFERASE"/>
    <property type="match status" value="1"/>
</dbReference>
<dbReference type="Gramene" id="PHT65718">
    <property type="protein sequence ID" value="PHT65718"/>
    <property type="gene ID" value="T459_30143"/>
</dbReference>
<proteinExistence type="inferred from homology"/>
<dbReference type="STRING" id="4072.A0A2G2Y7K0"/>
<protein>
    <submittedName>
        <fullName evidence="2">Uncharacterized protein</fullName>
    </submittedName>
</protein>
<accession>A0A2G2Y7K0</accession>
<evidence type="ECO:0000313" key="2">
    <source>
        <dbReference type="EMBL" id="PHT65718.1"/>
    </source>
</evidence>
<keyword evidence="3" id="KW-1185">Reference proteome</keyword>
<dbReference type="OMA" id="QFARHAV"/>
<dbReference type="Proteomes" id="UP000222542">
    <property type="component" value="Unassembled WGS sequence"/>
</dbReference>
<evidence type="ECO:0000313" key="3">
    <source>
        <dbReference type="Proteomes" id="UP000222542"/>
    </source>
</evidence>
<comment type="similarity">
    <text evidence="1">Belongs to the UDP-glycosyltransferase family.</text>
</comment>
<evidence type="ECO:0000256" key="1">
    <source>
        <dbReference type="ARBA" id="ARBA00009995"/>
    </source>
</evidence>
<dbReference type="PANTHER" id="PTHR48047">
    <property type="entry name" value="GLYCOSYLTRANSFERASE"/>
    <property type="match status" value="1"/>
</dbReference>
<gene>
    <name evidence="2" type="ORF">T459_30143</name>
</gene>
<reference evidence="2 3" key="1">
    <citation type="journal article" date="2014" name="Nat. Genet.">
        <title>Genome sequence of the hot pepper provides insights into the evolution of pungency in Capsicum species.</title>
        <authorList>
            <person name="Kim S."/>
            <person name="Park M."/>
            <person name="Yeom S.I."/>
            <person name="Kim Y.M."/>
            <person name="Lee J.M."/>
            <person name="Lee H.A."/>
            <person name="Seo E."/>
            <person name="Choi J."/>
            <person name="Cheong K."/>
            <person name="Kim K.T."/>
            <person name="Jung K."/>
            <person name="Lee G.W."/>
            <person name="Oh S.K."/>
            <person name="Bae C."/>
            <person name="Kim S.B."/>
            <person name="Lee H.Y."/>
            <person name="Kim S.Y."/>
            <person name="Kim M.S."/>
            <person name="Kang B.C."/>
            <person name="Jo Y.D."/>
            <person name="Yang H.B."/>
            <person name="Jeong H.J."/>
            <person name="Kang W.H."/>
            <person name="Kwon J.K."/>
            <person name="Shin C."/>
            <person name="Lim J.Y."/>
            <person name="Park J.H."/>
            <person name="Huh J.H."/>
            <person name="Kim J.S."/>
            <person name="Kim B.D."/>
            <person name="Cohen O."/>
            <person name="Paran I."/>
            <person name="Suh M.C."/>
            <person name="Lee S.B."/>
            <person name="Kim Y.K."/>
            <person name="Shin Y."/>
            <person name="Noh S.J."/>
            <person name="Park J."/>
            <person name="Seo Y.S."/>
            <person name="Kwon S.Y."/>
            <person name="Kim H.A."/>
            <person name="Park J.M."/>
            <person name="Kim H.J."/>
            <person name="Choi S.B."/>
            <person name="Bosland P.W."/>
            <person name="Reeves G."/>
            <person name="Jo S.H."/>
            <person name="Lee B.W."/>
            <person name="Cho H.T."/>
            <person name="Choi H.S."/>
            <person name="Lee M.S."/>
            <person name="Yu Y."/>
            <person name="Do Choi Y."/>
            <person name="Park B.S."/>
            <person name="van Deynze A."/>
            <person name="Ashrafi H."/>
            <person name="Hill T."/>
            <person name="Kim W.T."/>
            <person name="Pai H.S."/>
            <person name="Ahn H.K."/>
            <person name="Yeam I."/>
            <person name="Giovannoni J.J."/>
            <person name="Rose J.K."/>
            <person name="Sorensen I."/>
            <person name="Lee S.J."/>
            <person name="Kim R.W."/>
            <person name="Choi I.Y."/>
            <person name="Choi B.S."/>
            <person name="Lim J.S."/>
            <person name="Lee Y.H."/>
            <person name="Choi D."/>
        </authorList>
    </citation>
    <scope>NUCLEOTIDE SEQUENCE [LARGE SCALE GENOMIC DNA]</scope>
    <source>
        <strain evidence="3">cv. CM334</strain>
    </source>
</reference>
<reference evidence="2 3" key="2">
    <citation type="journal article" date="2017" name="Genome Biol.">
        <title>New reference genome sequences of hot pepper reveal the massive evolution of plant disease-resistance genes by retroduplication.</title>
        <authorList>
            <person name="Kim S."/>
            <person name="Park J."/>
            <person name="Yeom S.I."/>
            <person name="Kim Y.M."/>
            <person name="Seo E."/>
            <person name="Kim K.T."/>
            <person name="Kim M.S."/>
            <person name="Lee J.M."/>
            <person name="Cheong K."/>
            <person name="Shin H.S."/>
            <person name="Kim S.B."/>
            <person name="Han K."/>
            <person name="Lee J."/>
            <person name="Park M."/>
            <person name="Lee H.A."/>
            <person name="Lee H.Y."/>
            <person name="Lee Y."/>
            <person name="Oh S."/>
            <person name="Lee J.H."/>
            <person name="Choi E."/>
            <person name="Choi E."/>
            <person name="Lee S.E."/>
            <person name="Jeon J."/>
            <person name="Kim H."/>
            <person name="Choi G."/>
            <person name="Song H."/>
            <person name="Lee J."/>
            <person name="Lee S.C."/>
            <person name="Kwon J.K."/>
            <person name="Lee H.Y."/>
            <person name="Koo N."/>
            <person name="Hong Y."/>
            <person name="Kim R.W."/>
            <person name="Kang W.H."/>
            <person name="Huh J.H."/>
            <person name="Kang B.C."/>
            <person name="Yang T.J."/>
            <person name="Lee Y.H."/>
            <person name="Bennetzen J.L."/>
            <person name="Choi D."/>
        </authorList>
    </citation>
    <scope>NUCLEOTIDE SEQUENCE [LARGE SCALE GENOMIC DNA]</scope>
    <source>
        <strain evidence="3">cv. CM334</strain>
    </source>
</reference>
<dbReference type="EMBL" id="AYRZ02000012">
    <property type="protein sequence ID" value="PHT65718.1"/>
    <property type="molecule type" value="Genomic_DNA"/>
</dbReference>